<dbReference type="Gene3D" id="3.40.50.2300">
    <property type="match status" value="2"/>
</dbReference>
<dbReference type="AlphaFoldDB" id="A0A562V6W5"/>
<protein>
    <submittedName>
        <fullName evidence="1">ABC-type uncharacterized transport system substrate-binding protein</fullName>
    </submittedName>
</protein>
<dbReference type="Pfam" id="PF04392">
    <property type="entry name" value="ABC_sub_bind"/>
    <property type="match status" value="1"/>
</dbReference>
<reference evidence="1 2" key="1">
    <citation type="submission" date="2019-07" db="EMBL/GenBank/DDBJ databases">
        <title>Genomic Encyclopedia of Archaeal and Bacterial Type Strains, Phase II (KMG-II): from individual species to whole genera.</title>
        <authorList>
            <person name="Goeker M."/>
        </authorList>
    </citation>
    <scope>NUCLEOTIDE SEQUENCE [LARGE SCALE GENOMIC DNA]</scope>
    <source>
        <strain evidence="1 2">ATCC BAA-1139</strain>
    </source>
</reference>
<accession>A0A562V6W5</accession>
<sequence>MTTRPAVEILIYLITFLCIGLAVNSEAADVLVVGDSQLKPVVEIISGIRKTLDASVKTYSPLAAKGNLRGLVDAEGAKVVVALGREAMAEAMALPTSIPVIYDLVVTPPQGSRANTAGFYMATPVREYGDLIRKHLQSIRKVAVIGNNEQLLLLAKDEPQLAIPYSARTPFEFVTIVKQLDSAGAILLLPDASLLTAAAMEEAYLLSFRKNIPLLGISERHVKEGALLALVVDPVTVGKQIAESASRAIKHGSLGQPPPSPPRKFDLYLNTGTARKMGISLPDDFIRMAKKVYP</sequence>
<dbReference type="EMBL" id="VLLN01000037">
    <property type="protein sequence ID" value="TWJ13659.1"/>
    <property type="molecule type" value="Genomic_DNA"/>
</dbReference>
<dbReference type="PANTHER" id="PTHR35271">
    <property type="entry name" value="ABC TRANSPORTER, SUBSTRATE-BINDING LIPOPROTEIN-RELATED"/>
    <property type="match status" value="1"/>
</dbReference>
<dbReference type="InterPro" id="IPR007487">
    <property type="entry name" value="ABC_transpt-TYRBP-like"/>
</dbReference>
<evidence type="ECO:0000313" key="1">
    <source>
        <dbReference type="EMBL" id="TWJ13659.1"/>
    </source>
</evidence>
<gene>
    <name evidence="1" type="ORF">JN12_03773</name>
</gene>
<proteinExistence type="predicted"/>
<organism evidence="1 2">
    <name type="scientific">Geobacter argillaceus</name>
    <dbReference type="NCBI Taxonomy" id="345631"/>
    <lineage>
        <taxon>Bacteria</taxon>
        <taxon>Pseudomonadati</taxon>
        <taxon>Thermodesulfobacteriota</taxon>
        <taxon>Desulfuromonadia</taxon>
        <taxon>Geobacterales</taxon>
        <taxon>Geobacteraceae</taxon>
        <taxon>Geobacter</taxon>
    </lineage>
</organism>
<name>A0A562V6W5_9BACT</name>
<keyword evidence="2" id="KW-1185">Reference proteome</keyword>
<evidence type="ECO:0000313" key="2">
    <source>
        <dbReference type="Proteomes" id="UP000319449"/>
    </source>
</evidence>
<dbReference type="Proteomes" id="UP000319449">
    <property type="component" value="Unassembled WGS sequence"/>
</dbReference>
<comment type="caution">
    <text evidence="1">The sequence shown here is derived from an EMBL/GenBank/DDBJ whole genome shotgun (WGS) entry which is preliminary data.</text>
</comment>
<dbReference type="PANTHER" id="PTHR35271:SF1">
    <property type="entry name" value="ABC TRANSPORTER, SUBSTRATE-BINDING LIPOPROTEIN"/>
    <property type="match status" value="1"/>
</dbReference>